<accession>F7NKR1</accession>
<gene>
    <name evidence="2" type="ORF">ALO_13399</name>
</gene>
<proteinExistence type="predicted"/>
<dbReference type="AlphaFoldDB" id="F7NKR1"/>
<comment type="caution">
    <text evidence="2">The sequence shown here is derived from an EMBL/GenBank/DDBJ whole genome shotgun (WGS) entry which is preliminary data.</text>
</comment>
<evidence type="ECO:0000313" key="2">
    <source>
        <dbReference type="EMBL" id="EGO63365.1"/>
    </source>
</evidence>
<name>F7NKR1_9FIRM</name>
<dbReference type="STRING" id="1009370.ALO_13399"/>
<feature type="region of interest" description="Disordered" evidence="1">
    <location>
        <begin position="1"/>
        <end position="21"/>
    </location>
</feature>
<keyword evidence="3" id="KW-1185">Reference proteome</keyword>
<reference evidence="2 3" key="1">
    <citation type="journal article" date="2011" name="EMBO J.">
        <title>Structural diversity of bacterial flagellar motors.</title>
        <authorList>
            <person name="Chen S."/>
            <person name="Beeby M."/>
            <person name="Murphy G.E."/>
            <person name="Leadbetter J.R."/>
            <person name="Hendrixson D.R."/>
            <person name="Briegel A."/>
            <person name="Li Z."/>
            <person name="Shi J."/>
            <person name="Tocheva E.I."/>
            <person name="Muller A."/>
            <person name="Dobro M.J."/>
            <person name="Jensen G.J."/>
        </authorList>
    </citation>
    <scope>NUCLEOTIDE SEQUENCE [LARGE SCALE GENOMIC DNA]</scope>
    <source>
        <strain evidence="2 3">DSM 6540</strain>
    </source>
</reference>
<dbReference type="EMBL" id="AFGF01000119">
    <property type="protein sequence ID" value="EGO63365.1"/>
    <property type="molecule type" value="Genomic_DNA"/>
</dbReference>
<organism evidence="2 3">
    <name type="scientific">Acetonema longum DSM 6540</name>
    <dbReference type="NCBI Taxonomy" id="1009370"/>
    <lineage>
        <taxon>Bacteria</taxon>
        <taxon>Bacillati</taxon>
        <taxon>Bacillota</taxon>
        <taxon>Negativicutes</taxon>
        <taxon>Acetonemataceae</taxon>
        <taxon>Acetonema</taxon>
    </lineage>
</organism>
<protein>
    <submittedName>
        <fullName evidence="2">Uncharacterized protein</fullName>
    </submittedName>
</protein>
<evidence type="ECO:0000313" key="3">
    <source>
        <dbReference type="Proteomes" id="UP000003240"/>
    </source>
</evidence>
<dbReference type="RefSeq" id="WP_004096558.1">
    <property type="nucleotide sequence ID" value="NZ_AFGF01000119.1"/>
</dbReference>
<dbReference type="Proteomes" id="UP000003240">
    <property type="component" value="Unassembled WGS sequence"/>
</dbReference>
<sequence length="45" mass="4952">METVVRHTQQTAHSIRSRPATRSITGMVMTLKAVGERVLAMAKAE</sequence>
<evidence type="ECO:0000256" key="1">
    <source>
        <dbReference type="SAM" id="MobiDB-lite"/>
    </source>
</evidence>